<accession>A0A0F8YRA8</accession>
<reference evidence="1" key="1">
    <citation type="journal article" date="2015" name="Nature">
        <title>Complex archaea that bridge the gap between prokaryotes and eukaryotes.</title>
        <authorList>
            <person name="Spang A."/>
            <person name="Saw J.H."/>
            <person name="Jorgensen S.L."/>
            <person name="Zaremba-Niedzwiedzka K."/>
            <person name="Martijn J."/>
            <person name="Lind A.E."/>
            <person name="van Eijk R."/>
            <person name="Schleper C."/>
            <person name="Guy L."/>
            <person name="Ettema T.J."/>
        </authorList>
    </citation>
    <scope>NUCLEOTIDE SEQUENCE</scope>
</reference>
<protein>
    <submittedName>
        <fullName evidence="1">Uncharacterized protein</fullName>
    </submittedName>
</protein>
<proteinExistence type="predicted"/>
<gene>
    <name evidence="1" type="ORF">LCGC14_2788120</name>
</gene>
<name>A0A0F8YRA8_9ZZZZ</name>
<evidence type="ECO:0000313" key="1">
    <source>
        <dbReference type="EMBL" id="KKK83963.1"/>
    </source>
</evidence>
<dbReference type="EMBL" id="LAZR01051985">
    <property type="protein sequence ID" value="KKK83963.1"/>
    <property type="molecule type" value="Genomic_DNA"/>
</dbReference>
<sequence>MNYRTAQLLAETNFTAAQTKTIDINVSDPISRIIIAWRVTRAGEGMDSYPHTDISKIELVDGSEVLHSLSGGENQAVAIYDRKSQTMNHGQHLGSNSEYSSYGIDFGRWLNDPMFAFDPARFTNPQLKITFSHLISDTGASSGNLEVWACMFDQRTISPVGMLVTRQIKDYTVAAAGVFDYIDLPVDRMLRGLFIQGYASGVEPWAQVIGARLNEDNDKRVPFDWDLEDYHRVRKGWDHAIEEQCIGKATTSSRVFYVTPSDFYTMPVMSAMEDDGTVHSEGWAKGGKITVQSENINPWFWCNVRGWLPNHMFHFPFGDPKDVDDWYDLSQVGSLELRLKTGSSGSGNIRTSVQQVRLY</sequence>
<dbReference type="AlphaFoldDB" id="A0A0F8YRA8"/>
<organism evidence="1">
    <name type="scientific">marine sediment metagenome</name>
    <dbReference type="NCBI Taxonomy" id="412755"/>
    <lineage>
        <taxon>unclassified sequences</taxon>
        <taxon>metagenomes</taxon>
        <taxon>ecological metagenomes</taxon>
    </lineage>
</organism>
<comment type="caution">
    <text evidence="1">The sequence shown here is derived from an EMBL/GenBank/DDBJ whole genome shotgun (WGS) entry which is preliminary data.</text>
</comment>